<dbReference type="GO" id="GO:0006281">
    <property type="term" value="P:DNA repair"/>
    <property type="evidence" value="ECO:0007669"/>
    <property type="project" value="InterPro"/>
</dbReference>
<reference evidence="15" key="1">
    <citation type="submission" date="2013-02" db="EMBL/GenBank/DDBJ databases">
        <authorList>
            <consortium name="The Broad Institute Genome Sequencing Platform"/>
            <person name="Cuomo C."/>
            <person name="Becnel J."/>
            <person name="Sanscrainte N."/>
            <person name="Walker B."/>
            <person name="Young S.K."/>
            <person name="Zeng Q."/>
            <person name="Gargeya S."/>
            <person name="Fitzgerald M."/>
            <person name="Haas B."/>
            <person name="Abouelleil A."/>
            <person name="Alvarado L."/>
            <person name="Arachchi H.M."/>
            <person name="Berlin A.M."/>
            <person name="Chapman S.B."/>
            <person name="Dewar J."/>
            <person name="Goldberg J."/>
            <person name="Griggs A."/>
            <person name="Gujja S."/>
            <person name="Hansen M."/>
            <person name="Howarth C."/>
            <person name="Imamovic A."/>
            <person name="Larimer J."/>
            <person name="McCowan C."/>
            <person name="Murphy C."/>
            <person name="Neiman D."/>
            <person name="Pearson M."/>
            <person name="Priest M."/>
            <person name="Roberts A."/>
            <person name="Saif S."/>
            <person name="Shea T."/>
            <person name="Sisk P."/>
            <person name="Sykes S."/>
            <person name="Wortman J."/>
            <person name="Nusbaum C."/>
            <person name="Birren B."/>
        </authorList>
    </citation>
    <scope>NUCLEOTIDE SEQUENCE [LARGE SCALE GENOMIC DNA]</scope>
    <source>
        <strain evidence="15">PRA339</strain>
    </source>
</reference>
<dbReference type="InterPro" id="IPR004365">
    <property type="entry name" value="NA-bd_OB_tRNA"/>
</dbReference>
<evidence type="ECO:0000256" key="4">
    <source>
        <dbReference type="ARBA" id="ARBA00022723"/>
    </source>
</evidence>
<dbReference type="InterPro" id="IPR013955">
    <property type="entry name" value="Rep_factor-A_C"/>
</dbReference>
<dbReference type="CDD" id="cd04474">
    <property type="entry name" value="RPA1_DBD_A"/>
    <property type="match status" value="1"/>
</dbReference>
<feature type="domain" description="Replication factor-A protein 1 N-terminal" evidence="11">
    <location>
        <begin position="28"/>
        <end position="102"/>
    </location>
</feature>
<dbReference type="AlphaFoldDB" id="A0A059F3P7"/>
<dbReference type="VEuPathDB" id="MicrosporidiaDB:H312_01009"/>
<evidence type="ECO:0000256" key="1">
    <source>
        <dbReference type="ARBA" id="ARBA00004123"/>
    </source>
</evidence>
<keyword evidence="5 9" id="KW-0863">Zinc-finger</keyword>
<evidence type="ECO:0000259" key="13">
    <source>
        <dbReference type="Pfam" id="PF16900"/>
    </source>
</evidence>
<name>A0A059F3P7_9MICR</name>
<dbReference type="Gene3D" id="2.40.50.140">
    <property type="entry name" value="Nucleic acid-binding proteins"/>
    <property type="match status" value="4"/>
</dbReference>
<dbReference type="PANTHER" id="PTHR47165:SF4">
    <property type="entry name" value="OS03G0429900 PROTEIN"/>
    <property type="match status" value="1"/>
</dbReference>
<dbReference type="Pfam" id="PF01336">
    <property type="entry name" value="tRNA_anti-codon"/>
    <property type="match status" value="1"/>
</dbReference>
<comment type="subcellular location">
    <subcellularLocation>
        <location evidence="1 9">Nucleus</location>
    </subcellularLocation>
</comment>
<keyword evidence="15" id="KW-1185">Reference proteome</keyword>
<keyword evidence="4 9" id="KW-0479">Metal-binding</keyword>
<evidence type="ECO:0000259" key="12">
    <source>
        <dbReference type="Pfam" id="PF08646"/>
    </source>
</evidence>
<dbReference type="GO" id="GO:0008270">
    <property type="term" value="F:zinc ion binding"/>
    <property type="evidence" value="ECO:0007669"/>
    <property type="project" value="UniProtKB-KW"/>
</dbReference>
<organism evidence="14 15">
    <name type="scientific">Anncaliia algerae PRA339</name>
    <dbReference type="NCBI Taxonomy" id="1288291"/>
    <lineage>
        <taxon>Eukaryota</taxon>
        <taxon>Fungi</taxon>
        <taxon>Fungi incertae sedis</taxon>
        <taxon>Microsporidia</taxon>
        <taxon>Tubulinosematoidea</taxon>
        <taxon>Tubulinosematidae</taxon>
        <taxon>Anncaliia</taxon>
    </lineage>
</organism>
<dbReference type="HOGENOM" id="CLU_012393_2_0_1"/>
<evidence type="ECO:0000256" key="8">
    <source>
        <dbReference type="ARBA" id="ARBA00023242"/>
    </source>
</evidence>
<protein>
    <recommendedName>
        <fullName evidence="9">Replication protein A subunit</fullName>
    </recommendedName>
</protein>
<evidence type="ECO:0000256" key="7">
    <source>
        <dbReference type="ARBA" id="ARBA00023125"/>
    </source>
</evidence>
<sequence length="616" mass="71102">MKKNPMKLEAGTTEAIYDNQINNPLYKSPTFQILKFEGPDGSGSSARIRANLSDGTYYIKAYFSSAYNQHFESGALKSLSLIKISNFLVKVKNNIPFIYVQKLEEFQDCTHKIGNAISISLRSTVNTSNSFKDSFDENSYQKKENISEKEIIAKEDSPKLDMPKYDAVKNTNTKKENVPLKQEITKDEDTKKVKLADDTEHKNTNTTKLVTLNPFLNEWSIEGRVISKSEIKTFSTQKGEGKLFSFEFRDSTSQIKVISFNESVDIFYPLVEIGDSYRITKGTVKMANKQFSSNNCDYEIHLEKNSEIKKIESKEKYTPNFKFMNIKDINSKGIIDVIGIIKDVYPSSSIVVRSRNKETLKRDLVLVDETASIKLTLWGEKCDLPLEAEQVLMLKGVKVNEYNGYNLSSMQSTQLFINLENERSFELKGWYEQNKGNIKTTFAKKVEKRQCIQEIKDDELEYSYIVGSIMFLKEDNLSYDSCLSENCNKKVILEDNGLYRCDKCNCSFEDCNQRYIITANLCDYTGQMWVNIFNDPAVSLFNYTAKELKELRHEDSSQVQSIIKNSYYKEFGFKIKSRHEYYNNEPRTKYSVLSVDKINYLDECKSILSEIERRLS</sequence>
<keyword evidence="3 9" id="KW-0235">DNA replication</keyword>
<dbReference type="CDD" id="cd04475">
    <property type="entry name" value="RPA1_DBD_B"/>
    <property type="match status" value="1"/>
</dbReference>
<dbReference type="InterPro" id="IPR004591">
    <property type="entry name" value="Rfa1"/>
</dbReference>
<keyword evidence="8 9" id="KW-0539">Nucleus</keyword>
<dbReference type="InterPro" id="IPR031657">
    <property type="entry name" value="REPA_OB_2"/>
</dbReference>
<evidence type="ECO:0000256" key="2">
    <source>
        <dbReference type="ARBA" id="ARBA00005690"/>
    </source>
</evidence>
<dbReference type="FunFam" id="2.40.50.140:FF:000090">
    <property type="entry name" value="Replication protein A subunit"/>
    <property type="match status" value="1"/>
</dbReference>
<dbReference type="Pfam" id="PF16900">
    <property type="entry name" value="REPA_OB_2"/>
    <property type="match status" value="1"/>
</dbReference>
<keyword evidence="6 9" id="KW-0862">Zinc</keyword>
<dbReference type="PANTHER" id="PTHR47165">
    <property type="entry name" value="OS03G0429900 PROTEIN"/>
    <property type="match status" value="1"/>
</dbReference>
<comment type="function">
    <text evidence="9">As part of the replication protein A (RPA/RP-A), a single-stranded DNA-binding heterotrimeric complex, may play an essential role in DNA replication, recombination and repair. Binds and stabilizes single-stranded DNA intermediates, preventing complementary DNA reannealing and recruiting different proteins involved in DNA metabolism.</text>
</comment>
<dbReference type="SUPFAM" id="SSF50249">
    <property type="entry name" value="Nucleic acid-binding proteins"/>
    <property type="match status" value="4"/>
</dbReference>
<dbReference type="GO" id="GO:0005634">
    <property type="term" value="C:nucleus"/>
    <property type="evidence" value="ECO:0007669"/>
    <property type="project" value="UniProtKB-SubCell"/>
</dbReference>
<proteinExistence type="inferred from homology"/>
<evidence type="ECO:0000256" key="9">
    <source>
        <dbReference type="RuleBase" id="RU364130"/>
    </source>
</evidence>
<dbReference type="OrthoDB" id="1751331at2759"/>
<comment type="subunit">
    <text evidence="9">Component of the heterotrimeric canonical replication protein A complex (RPA).</text>
</comment>
<evidence type="ECO:0000313" key="15">
    <source>
        <dbReference type="Proteomes" id="UP000030655"/>
    </source>
</evidence>
<reference evidence="14 15" key="2">
    <citation type="submission" date="2014-03" db="EMBL/GenBank/DDBJ databases">
        <title>The Genome Sequence of Anncaliia algerae insect isolate PRA339.</title>
        <authorList>
            <consortium name="The Broad Institute Genome Sequencing Platform"/>
            <consortium name="The Broad Institute Genome Sequencing Center for Infectious Disease"/>
            <person name="Cuomo C."/>
            <person name="Becnel J."/>
            <person name="Sanscrainte N."/>
            <person name="Walker B."/>
            <person name="Young S.K."/>
            <person name="Zeng Q."/>
            <person name="Gargeya S."/>
            <person name="Fitzgerald M."/>
            <person name="Haas B."/>
            <person name="Abouelleil A."/>
            <person name="Alvarado L."/>
            <person name="Arachchi H.M."/>
            <person name="Berlin A.M."/>
            <person name="Chapman S.B."/>
            <person name="Dewar J."/>
            <person name="Goldberg J."/>
            <person name="Griggs A."/>
            <person name="Gujja S."/>
            <person name="Hansen M."/>
            <person name="Howarth C."/>
            <person name="Imamovic A."/>
            <person name="Larimer J."/>
            <person name="McCowan C."/>
            <person name="Murphy C."/>
            <person name="Neiman D."/>
            <person name="Pearson M."/>
            <person name="Priest M."/>
            <person name="Roberts A."/>
            <person name="Saif S."/>
            <person name="Shea T."/>
            <person name="Sisk P."/>
            <person name="Sykes S."/>
            <person name="Wortman J."/>
            <person name="Nusbaum C."/>
            <person name="Birren B."/>
        </authorList>
    </citation>
    <scope>NUCLEOTIDE SEQUENCE [LARGE SCALE GENOMIC DNA]</scope>
    <source>
        <strain evidence="14 15">PRA339</strain>
    </source>
</reference>
<evidence type="ECO:0000259" key="11">
    <source>
        <dbReference type="Pfam" id="PF04057"/>
    </source>
</evidence>
<dbReference type="InterPro" id="IPR047192">
    <property type="entry name" value="Euk_RPA1_DBD_C"/>
</dbReference>
<feature type="domain" description="Replication protein A OB" evidence="13">
    <location>
        <begin position="325"/>
        <end position="418"/>
    </location>
</feature>
<gene>
    <name evidence="14" type="ORF">H312_01009</name>
</gene>
<comment type="similarity">
    <text evidence="2 9">Belongs to the replication factor A protein 1 family.</text>
</comment>
<keyword evidence="7 9" id="KW-0238">DNA-binding</keyword>
<evidence type="ECO:0000259" key="10">
    <source>
        <dbReference type="Pfam" id="PF01336"/>
    </source>
</evidence>
<evidence type="ECO:0000256" key="3">
    <source>
        <dbReference type="ARBA" id="ARBA00022705"/>
    </source>
</evidence>
<dbReference type="GO" id="GO:0003677">
    <property type="term" value="F:DNA binding"/>
    <property type="evidence" value="ECO:0007669"/>
    <property type="project" value="UniProtKB-KW"/>
</dbReference>
<dbReference type="STRING" id="1288291.A0A059F3P7"/>
<dbReference type="GO" id="GO:0006310">
    <property type="term" value="P:DNA recombination"/>
    <property type="evidence" value="ECO:0007669"/>
    <property type="project" value="InterPro"/>
</dbReference>
<feature type="domain" description="Replication factor A C-terminal" evidence="12">
    <location>
        <begin position="462"/>
        <end position="606"/>
    </location>
</feature>
<evidence type="ECO:0000256" key="6">
    <source>
        <dbReference type="ARBA" id="ARBA00022833"/>
    </source>
</evidence>
<feature type="domain" description="OB" evidence="10">
    <location>
        <begin position="219"/>
        <end position="304"/>
    </location>
</feature>
<accession>A0A059F3P7</accession>
<dbReference type="FunFam" id="2.40.50.140:FF:000041">
    <property type="entry name" value="Replication protein A subunit"/>
    <property type="match status" value="1"/>
</dbReference>
<evidence type="ECO:0000256" key="5">
    <source>
        <dbReference type="ARBA" id="ARBA00022771"/>
    </source>
</evidence>
<dbReference type="CDD" id="cd04476">
    <property type="entry name" value="RPA1_DBD_C"/>
    <property type="match status" value="1"/>
</dbReference>
<dbReference type="Pfam" id="PF04057">
    <property type="entry name" value="Rep-A_N"/>
    <property type="match status" value="1"/>
</dbReference>
<dbReference type="GO" id="GO:0006260">
    <property type="term" value="P:DNA replication"/>
    <property type="evidence" value="ECO:0007669"/>
    <property type="project" value="UniProtKB-KW"/>
</dbReference>
<evidence type="ECO:0000313" key="14">
    <source>
        <dbReference type="EMBL" id="KCZ81556.1"/>
    </source>
</evidence>
<dbReference type="NCBIfam" id="TIGR00617">
    <property type="entry name" value="rpa1"/>
    <property type="match status" value="1"/>
</dbReference>
<dbReference type="Proteomes" id="UP000030655">
    <property type="component" value="Unassembled WGS sequence"/>
</dbReference>
<dbReference type="EMBL" id="KK365140">
    <property type="protein sequence ID" value="KCZ81556.1"/>
    <property type="molecule type" value="Genomic_DNA"/>
</dbReference>
<dbReference type="InterPro" id="IPR007199">
    <property type="entry name" value="Rep_factor-A_N"/>
</dbReference>
<dbReference type="Pfam" id="PF08646">
    <property type="entry name" value="Rep_fac-A_C"/>
    <property type="match status" value="1"/>
</dbReference>
<dbReference type="InterPro" id="IPR012340">
    <property type="entry name" value="NA-bd_OB-fold"/>
</dbReference>